<evidence type="ECO:0000256" key="3">
    <source>
        <dbReference type="ARBA" id="ARBA00022448"/>
    </source>
</evidence>
<comment type="subcellular location">
    <subcellularLocation>
        <location evidence="1">Cell inner membrane</location>
        <topology evidence="1">Single-pass membrane protein</topology>
    </subcellularLocation>
</comment>
<evidence type="ECO:0000256" key="7">
    <source>
        <dbReference type="ARBA" id="ARBA00022927"/>
    </source>
</evidence>
<evidence type="ECO:0000256" key="2">
    <source>
        <dbReference type="ARBA" id="ARBA00010637"/>
    </source>
</evidence>
<evidence type="ECO:0000256" key="4">
    <source>
        <dbReference type="ARBA" id="ARBA00022475"/>
    </source>
</evidence>
<evidence type="ECO:0000313" key="11">
    <source>
        <dbReference type="Proteomes" id="UP000198977"/>
    </source>
</evidence>
<dbReference type="RefSeq" id="WP_093922375.1">
    <property type="nucleotide sequence ID" value="NZ_FOMW01000002.1"/>
</dbReference>
<keyword evidence="6" id="KW-0812">Transmembrane</keyword>
<dbReference type="GO" id="GO:0015627">
    <property type="term" value="C:type II protein secretion system complex"/>
    <property type="evidence" value="ECO:0007669"/>
    <property type="project" value="InterPro"/>
</dbReference>
<reference evidence="10 11" key="1">
    <citation type="submission" date="2016-10" db="EMBL/GenBank/DDBJ databases">
        <authorList>
            <person name="de Groot N.N."/>
        </authorList>
    </citation>
    <scope>NUCLEOTIDE SEQUENCE [LARGE SCALE GENOMIC DNA]</scope>
    <source>
        <strain evidence="10 11">DSM 11443</strain>
    </source>
</reference>
<evidence type="ECO:0000256" key="8">
    <source>
        <dbReference type="ARBA" id="ARBA00022989"/>
    </source>
</evidence>
<organism evidence="10 11">
    <name type="scientific">Sulfitobacter brevis</name>
    <dbReference type="NCBI Taxonomy" id="74348"/>
    <lineage>
        <taxon>Bacteria</taxon>
        <taxon>Pseudomonadati</taxon>
        <taxon>Pseudomonadota</taxon>
        <taxon>Alphaproteobacteria</taxon>
        <taxon>Rhodobacterales</taxon>
        <taxon>Roseobacteraceae</taxon>
        <taxon>Sulfitobacter</taxon>
    </lineage>
</organism>
<dbReference type="GO" id="GO:0005886">
    <property type="term" value="C:plasma membrane"/>
    <property type="evidence" value="ECO:0007669"/>
    <property type="project" value="UniProtKB-SubCell"/>
</dbReference>
<evidence type="ECO:0000313" key="10">
    <source>
        <dbReference type="EMBL" id="SFD70447.1"/>
    </source>
</evidence>
<dbReference type="GO" id="GO:0015628">
    <property type="term" value="P:protein secretion by the type II secretion system"/>
    <property type="evidence" value="ECO:0007669"/>
    <property type="project" value="InterPro"/>
</dbReference>
<sequence length="151" mass="16415">MKAFNALSTREKILILAVLPLVALFAGYRFVWQPVQAARSEARAEIAAYRLVTDTAALAQRGEAPAPRAINDTPIATRITRSAEAAGLSLRRIEPDGQGSRVTLDDTPFATVLTWLADLEQTDAVTVRALEIDRRPEPGVVSARLLLEVLP</sequence>
<accession>A0A1I1UI95</accession>
<dbReference type="OrthoDB" id="7778866at2"/>
<name>A0A1I1UI95_9RHOB</name>
<evidence type="ECO:0000256" key="5">
    <source>
        <dbReference type="ARBA" id="ARBA00022519"/>
    </source>
</evidence>
<dbReference type="Pfam" id="PF04612">
    <property type="entry name" value="T2SSM"/>
    <property type="match status" value="1"/>
</dbReference>
<keyword evidence="8" id="KW-1133">Transmembrane helix</keyword>
<evidence type="ECO:0000256" key="9">
    <source>
        <dbReference type="ARBA" id="ARBA00023136"/>
    </source>
</evidence>
<dbReference type="STRING" id="74348.SAMN04488523_102130"/>
<keyword evidence="11" id="KW-1185">Reference proteome</keyword>
<keyword evidence="9" id="KW-0472">Membrane</keyword>
<evidence type="ECO:0000256" key="6">
    <source>
        <dbReference type="ARBA" id="ARBA00022692"/>
    </source>
</evidence>
<dbReference type="Proteomes" id="UP000198977">
    <property type="component" value="Unassembled WGS sequence"/>
</dbReference>
<keyword evidence="4" id="KW-1003">Cell membrane</keyword>
<dbReference type="InterPro" id="IPR007690">
    <property type="entry name" value="T2SS_GspM"/>
</dbReference>
<comment type="similarity">
    <text evidence="2">Belongs to the GSP M family.</text>
</comment>
<keyword evidence="3" id="KW-0813">Transport</keyword>
<evidence type="ECO:0000256" key="1">
    <source>
        <dbReference type="ARBA" id="ARBA00004377"/>
    </source>
</evidence>
<gene>
    <name evidence="10" type="ORF">SAMN04488523_102130</name>
</gene>
<keyword evidence="5" id="KW-0997">Cell inner membrane</keyword>
<proteinExistence type="inferred from homology"/>
<dbReference type="InterPro" id="IPR023229">
    <property type="entry name" value="T2SS_M_periplasmic_sf"/>
</dbReference>
<dbReference type="AlphaFoldDB" id="A0A1I1UI95"/>
<dbReference type="SUPFAM" id="SSF103054">
    <property type="entry name" value="General secretion pathway protein M, EpsM"/>
    <property type="match status" value="1"/>
</dbReference>
<dbReference type="Gene3D" id="3.30.1360.100">
    <property type="entry name" value="General secretion pathway protein M, EpsM"/>
    <property type="match status" value="1"/>
</dbReference>
<keyword evidence="7" id="KW-0653">Protein transport</keyword>
<protein>
    <submittedName>
        <fullName evidence="10">General secretion pathway protein M</fullName>
    </submittedName>
</protein>
<dbReference type="EMBL" id="FOMW01000002">
    <property type="protein sequence ID" value="SFD70447.1"/>
    <property type="molecule type" value="Genomic_DNA"/>
</dbReference>